<evidence type="ECO:0000313" key="21">
    <source>
        <dbReference type="Proteomes" id="UP000095743"/>
    </source>
</evidence>
<dbReference type="SMART" id="SM00474">
    <property type="entry name" value="35EXOc"/>
    <property type="match status" value="1"/>
</dbReference>
<dbReference type="SUPFAM" id="SSF56672">
    <property type="entry name" value="DNA/RNA polymerases"/>
    <property type="match status" value="1"/>
</dbReference>
<evidence type="ECO:0000259" key="19">
    <source>
        <dbReference type="SMART" id="SM00482"/>
    </source>
</evidence>
<dbReference type="PANTHER" id="PTHR10133:SF27">
    <property type="entry name" value="DNA POLYMERASE NU"/>
    <property type="match status" value="1"/>
</dbReference>
<dbReference type="SUPFAM" id="SSF88723">
    <property type="entry name" value="PIN domain-like"/>
    <property type="match status" value="1"/>
</dbReference>
<evidence type="ECO:0000256" key="13">
    <source>
        <dbReference type="ARBA" id="ARBA00023204"/>
    </source>
</evidence>
<dbReference type="InterPro" id="IPR001098">
    <property type="entry name" value="DNA-dir_DNA_pol_A_palm_dom"/>
</dbReference>
<dbReference type="CDD" id="cd09898">
    <property type="entry name" value="H3TH_53EXO"/>
    <property type="match status" value="1"/>
</dbReference>
<dbReference type="PROSITE" id="PS00447">
    <property type="entry name" value="DNA_POLYMERASE_A"/>
    <property type="match status" value="1"/>
</dbReference>
<evidence type="ECO:0000256" key="2">
    <source>
        <dbReference type="ARBA" id="ARBA00012417"/>
    </source>
</evidence>
<dbReference type="InterPro" id="IPR054690">
    <property type="entry name" value="DNA_polI_exonuclease"/>
</dbReference>
<dbReference type="NCBIfam" id="TIGR00593">
    <property type="entry name" value="pola"/>
    <property type="match status" value="1"/>
</dbReference>
<keyword evidence="7" id="KW-0540">Nuclease</keyword>
<evidence type="ECO:0000313" key="20">
    <source>
        <dbReference type="EMBL" id="AOT73312.1"/>
    </source>
</evidence>
<evidence type="ECO:0000256" key="15">
    <source>
        <dbReference type="NCBIfam" id="TIGR00593"/>
    </source>
</evidence>
<keyword evidence="11 16" id="KW-0239">DNA-directed DNA polymerase</keyword>
<dbReference type="InterPro" id="IPR029060">
    <property type="entry name" value="PIN-like_dom_sf"/>
</dbReference>
<dbReference type="CDD" id="cd08637">
    <property type="entry name" value="DNA_pol_A_pol_I_C"/>
    <property type="match status" value="1"/>
</dbReference>
<dbReference type="InterPro" id="IPR002298">
    <property type="entry name" value="DNA_polymerase_A"/>
</dbReference>
<dbReference type="SMART" id="SM00475">
    <property type="entry name" value="53EXOc"/>
    <property type="match status" value="1"/>
</dbReference>
<dbReference type="FunFam" id="1.20.1060.10:FF:000001">
    <property type="entry name" value="DNA polymerase I"/>
    <property type="match status" value="1"/>
</dbReference>
<evidence type="ECO:0000256" key="8">
    <source>
        <dbReference type="ARBA" id="ARBA00022763"/>
    </source>
</evidence>
<keyword evidence="10" id="KW-0269">Exonuclease</keyword>
<dbReference type="CDD" id="cd09859">
    <property type="entry name" value="PIN_53EXO"/>
    <property type="match status" value="1"/>
</dbReference>
<evidence type="ECO:0000256" key="7">
    <source>
        <dbReference type="ARBA" id="ARBA00022722"/>
    </source>
</evidence>
<dbReference type="FunFam" id="1.10.150.20:FF:000002">
    <property type="entry name" value="DNA polymerase I"/>
    <property type="match status" value="1"/>
</dbReference>
<dbReference type="Pfam" id="PF00476">
    <property type="entry name" value="DNA_pol_A"/>
    <property type="match status" value="1"/>
</dbReference>
<feature type="domain" description="DNA-directed DNA polymerase family A palm" evidence="19">
    <location>
        <begin position="645"/>
        <end position="852"/>
    </location>
</feature>
<comment type="subunit">
    <text evidence="16">Single-chain monomer with multiple functions.</text>
</comment>
<dbReference type="GO" id="GO:0006261">
    <property type="term" value="P:DNA-templated DNA replication"/>
    <property type="evidence" value="ECO:0007669"/>
    <property type="project" value="UniProtKB-UniRule"/>
</dbReference>
<dbReference type="InterPro" id="IPR020045">
    <property type="entry name" value="DNA_polI_H3TH"/>
</dbReference>
<dbReference type="Pfam" id="PF01367">
    <property type="entry name" value="5_3_exonuc"/>
    <property type="match status" value="1"/>
</dbReference>
<dbReference type="InterPro" id="IPR036397">
    <property type="entry name" value="RNaseH_sf"/>
</dbReference>
<dbReference type="GO" id="GO:0003887">
    <property type="term" value="F:DNA-directed DNA polymerase activity"/>
    <property type="evidence" value="ECO:0007669"/>
    <property type="project" value="UniProtKB-UniRule"/>
</dbReference>
<dbReference type="STRING" id="1424294.Gferi_26120"/>
<keyword evidence="9" id="KW-0378">Hydrolase</keyword>
<evidence type="ECO:0000259" key="18">
    <source>
        <dbReference type="SMART" id="SM00475"/>
    </source>
</evidence>
<dbReference type="InterPro" id="IPR036279">
    <property type="entry name" value="5-3_exonuclease_C_sf"/>
</dbReference>
<keyword evidence="8 16" id="KW-0227">DNA damage</keyword>
<dbReference type="InterPro" id="IPR012337">
    <property type="entry name" value="RNaseH-like_sf"/>
</dbReference>
<dbReference type="PRINTS" id="PR00868">
    <property type="entry name" value="DNAPOLI"/>
</dbReference>
<dbReference type="GO" id="GO:0008408">
    <property type="term" value="F:3'-5' exonuclease activity"/>
    <property type="evidence" value="ECO:0007669"/>
    <property type="project" value="InterPro"/>
</dbReference>
<keyword evidence="4 16" id="KW-0808">Transferase</keyword>
<comment type="catalytic activity">
    <reaction evidence="14 16">
        <text>DNA(n) + a 2'-deoxyribonucleoside 5'-triphosphate = DNA(n+1) + diphosphate</text>
        <dbReference type="Rhea" id="RHEA:22508"/>
        <dbReference type="Rhea" id="RHEA-COMP:17339"/>
        <dbReference type="Rhea" id="RHEA-COMP:17340"/>
        <dbReference type="ChEBI" id="CHEBI:33019"/>
        <dbReference type="ChEBI" id="CHEBI:61560"/>
        <dbReference type="ChEBI" id="CHEBI:173112"/>
        <dbReference type="EC" id="2.7.7.7"/>
    </reaction>
</comment>
<evidence type="ECO:0000256" key="4">
    <source>
        <dbReference type="ARBA" id="ARBA00022679"/>
    </source>
</evidence>
<dbReference type="SMART" id="SM00482">
    <property type="entry name" value="POLAc"/>
    <property type="match status" value="1"/>
</dbReference>
<dbReference type="SUPFAM" id="SSF47807">
    <property type="entry name" value="5' to 3' exonuclease, C-terminal subdomain"/>
    <property type="match status" value="1"/>
</dbReference>
<dbReference type="SUPFAM" id="SSF53098">
    <property type="entry name" value="Ribonuclease H-like"/>
    <property type="match status" value="1"/>
</dbReference>
<gene>
    <name evidence="16" type="primary">polA</name>
    <name evidence="20" type="ORF">Gferi_26120</name>
</gene>
<keyword evidence="5 16" id="KW-0548">Nucleotidyltransferase</keyword>
<dbReference type="EC" id="2.7.7.7" evidence="2 15"/>
<dbReference type="InterPro" id="IPR002421">
    <property type="entry name" value="5-3_exonuclease"/>
</dbReference>
<evidence type="ECO:0000259" key="17">
    <source>
        <dbReference type="SMART" id="SM00474"/>
    </source>
</evidence>
<dbReference type="GO" id="GO:0003677">
    <property type="term" value="F:DNA binding"/>
    <property type="evidence" value="ECO:0007669"/>
    <property type="project" value="UniProtKB-UniRule"/>
</dbReference>
<dbReference type="FunFam" id="1.10.150.20:FF:000003">
    <property type="entry name" value="DNA polymerase I"/>
    <property type="match status" value="1"/>
</dbReference>
<dbReference type="InterPro" id="IPR002562">
    <property type="entry name" value="3'-5'_exonuclease_dom"/>
</dbReference>
<dbReference type="InterPro" id="IPR020046">
    <property type="entry name" value="5-3_exonucl_a-hlix_arch_N"/>
</dbReference>
<dbReference type="PANTHER" id="PTHR10133">
    <property type="entry name" value="DNA POLYMERASE I"/>
    <property type="match status" value="1"/>
</dbReference>
<dbReference type="GO" id="GO:0008409">
    <property type="term" value="F:5'-3' exonuclease activity"/>
    <property type="evidence" value="ECO:0007669"/>
    <property type="project" value="InterPro"/>
</dbReference>
<dbReference type="GO" id="GO:0006302">
    <property type="term" value="P:double-strand break repair"/>
    <property type="evidence" value="ECO:0007669"/>
    <property type="project" value="TreeGrafter"/>
</dbReference>
<dbReference type="InterPro" id="IPR018320">
    <property type="entry name" value="DNA_polymerase_1"/>
</dbReference>
<dbReference type="InterPro" id="IPR019760">
    <property type="entry name" value="DNA-dir_DNA_pol_A_CS"/>
</dbReference>
<dbReference type="AlphaFoldDB" id="A0A1D8GQU4"/>
<evidence type="ECO:0000256" key="16">
    <source>
        <dbReference type="RuleBase" id="RU004460"/>
    </source>
</evidence>
<feature type="domain" description="5'-3' exonuclease" evidence="18">
    <location>
        <begin position="3"/>
        <end position="262"/>
    </location>
</feature>
<dbReference type="FunFam" id="3.40.50.1010:FF:000001">
    <property type="entry name" value="DNA polymerase I"/>
    <property type="match status" value="1"/>
</dbReference>
<keyword evidence="13 16" id="KW-0234">DNA repair</keyword>
<dbReference type="KEGG" id="gfe:Gferi_26120"/>
<evidence type="ECO:0000256" key="12">
    <source>
        <dbReference type="ARBA" id="ARBA00023125"/>
    </source>
</evidence>
<evidence type="ECO:0000256" key="1">
    <source>
        <dbReference type="ARBA" id="ARBA00007705"/>
    </source>
</evidence>
<protein>
    <recommendedName>
        <fullName evidence="3 15">DNA polymerase I</fullName>
        <ecNumber evidence="2 15">2.7.7.7</ecNumber>
    </recommendedName>
</protein>
<proteinExistence type="inferred from homology"/>
<dbReference type="Gene3D" id="3.40.50.1010">
    <property type="entry name" value="5'-nuclease"/>
    <property type="match status" value="1"/>
</dbReference>
<evidence type="ECO:0000256" key="5">
    <source>
        <dbReference type="ARBA" id="ARBA00022695"/>
    </source>
</evidence>
<dbReference type="InterPro" id="IPR043502">
    <property type="entry name" value="DNA/RNA_pol_sf"/>
</dbReference>
<dbReference type="Gene3D" id="1.10.150.20">
    <property type="entry name" value="5' to 3' exonuclease, C-terminal subdomain"/>
    <property type="match status" value="2"/>
</dbReference>
<reference evidence="20 21" key="1">
    <citation type="submission" date="2016-09" db="EMBL/GenBank/DDBJ databases">
        <title>Genomic analysis reveals versatility of anaerobic energy metabolism of Geosporobacter ferrireducens IRF9 of phylum Firmicutes.</title>
        <authorList>
            <person name="Kim S.-J."/>
        </authorList>
    </citation>
    <scope>NUCLEOTIDE SEQUENCE [LARGE SCALE GENOMIC DNA]</scope>
    <source>
        <strain evidence="20 21">IRF9</strain>
    </source>
</reference>
<comment type="similarity">
    <text evidence="1 16">Belongs to the DNA polymerase type-A family.</text>
</comment>
<feature type="domain" description="3'-5' exonuclease" evidence="17">
    <location>
        <begin position="301"/>
        <end position="478"/>
    </location>
</feature>
<name>A0A1D8GQU4_9FIRM</name>
<dbReference type="Proteomes" id="UP000095743">
    <property type="component" value="Chromosome"/>
</dbReference>
<accession>A0A1D8GQU4</accession>
<dbReference type="Gene3D" id="3.30.70.370">
    <property type="match status" value="1"/>
</dbReference>
<organism evidence="20 21">
    <name type="scientific">Geosporobacter ferrireducens</name>
    <dbReference type="NCBI Taxonomy" id="1424294"/>
    <lineage>
        <taxon>Bacteria</taxon>
        <taxon>Bacillati</taxon>
        <taxon>Bacillota</taxon>
        <taxon>Clostridia</taxon>
        <taxon>Peptostreptococcales</taxon>
        <taxon>Thermotaleaceae</taxon>
        <taxon>Geosporobacter</taxon>
    </lineage>
</organism>
<dbReference type="NCBIfam" id="NF004397">
    <property type="entry name" value="PRK05755.1"/>
    <property type="match status" value="1"/>
</dbReference>
<keyword evidence="6 16" id="KW-0235">DNA replication</keyword>
<sequence length="888" mass="101964">MQEKIIIIDGNSLINRAFYGLPPLTTKDGIYTNAVYGFVNMLYKIYEDYRPQYISVAFDRKAPTFRHVEYEAYKAGRKRMPEELGQQLPILKELLDVMNIHRMEIDGFEADDLIGTLVRYCEEKNLESLVVTGDRDALQLASDKTRILITKKGMTDLEIYTPDSIIERYEVTPSQFIDLKGLMGDPSDNIPGVPGVGEKTAIKLLKQFGSIEKMIQNTKEIQNQKLREKIESNIEQAIFSKRLATIKTDVPIELSLEALKRESPNQEKLMEVFRRLEFHSFIQKMKTNEETTELDTDMTKIQTIENLEDVSDMAEAIERAAHCYIKIFGTGENVRNRKIVGISILIDDGHSYYLEFEKIGQSLDVLKAIFENENILKSGHNIKNEILLLQKYGISLTGVDFDTSIAVYLLEPTRTSYEIHEIYNTYLGKNMNSEETLIGKGKNRITFLDIDRDMLVKYGHQVCTAVKELKKILAVELENLELKKLFQEVEIPLIKVLADMEYEGFRVDHQMLSSLGKELNGKIEQLVSEIYDMAGEQFNINSTKQLGDILFEKLKLPAIKKTKTGYSTNIEVLEKLSKKHPIIAKIIEYRQYVKLKSTYIDGLIDVINEKTKKIHSSFNQTVTATGRISSTEPNLQNIPIRLELGREIRKVFIPTDDNYLLLDADYSQIELRVLAHISQDPGLMEAFEKEQDVHTMTASKVFDVPFDQVTSQQRSSAKAVNFGIVYGISDFGLAENLGITKKEAQKYIDEYFDKYRGVKSYMNQAVEEGKKNGYVTTILNRRRYIPELLSSNYNIRSFGERTAMNTPIQGSAADIIKVAMLRVYDELKRRNLRSKLILQVHDELIVEIHQEEIEEVKQIVKKEMEEAIQLTVPLKVDIHLGKSWYDTK</sequence>
<dbReference type="EMBL" id="CP017269">
    <property type="protein sequence ID" value="AOT73312.1"/>
    <property type="molecule type" value="Genomic_DNA"/>
</dbReference>
<dbReference type="SMART" id="SM00279">
    <property type="entry name" value="HhH2"/>
    <property type="match status" value="1"/>
</dbReference>
<dbReference type="Gene3D" id="1.20.1060.10">
    <property type="entry name" value="Taq DNA Polymerase, Chain T, domain 4"/>
    <property type="match status" value="1"/>
</dbReference>
<keyword evidence="21" id="KW-1185">Reference proteome</keyword>
<dbReference type="CDD" id="cd06140">
    <property type="entry name" value="DNA_polA_I_Bacillus_like_exo"/>
    <property type="match status" value="1"/>
</dbReference>
<evidence type="ECO:0000256" key="14">
    <source>
        <dbReference type="ARBA" id="ARBA00049244"/>
    </source>
</evidence>
<dbReference type="Pfam" id="PF22619">
    <property type="entry name" value="DNA_polI_exo1"/>
    <property type="match status" value="1"/>
</dbReference>
<dbReference type="InterPro" id="IPR008918">
    <property type="entry name" value="HhH2"/>
</dbReference>
<evidence type="ECO:0000256" key="10">
    <source>
        <dbReference type="ARBA" id="ARBA00022839"/>
    </source>
</evidence>
<evidence type="ECO:0000256" key="6">
    <source>
        <dbReference type="ARBA" id="ARBA00022705"/>
    </source>
</evidence>
<evidence type="ECO:0000256" key="9">
    <source>
        <dbReference type="ARBA" id="ARBA00022801"/>
    </source>
</evidence>
<evidence type="ECO:0000256" key="11">
    <source>
        <dbReference type="ARBA" id="ARBA00022932"/>
    </source>
</evidence>
<dbReference type="Gene3D" id="3.30.420.10">
    <property type="entry name" value="Ribonuclease H-like superfamily/Ribonuclease H"/>
    <property type="match status" value="1"/>
</dbReference>
<dbReference type="Pfam" id="PF02739">
    <property type="entry name" value="5_3_exonuc_N"/>
    <property type="match status" value="1"/>
</dbReference>
<keyword evidence="12 16" id="KW-0238">DNA-binding</keyword>
<evidence type="ECO:0000256" key="3">
    <source>
        <dbReference type="ARBA" id="ARBA00020311"/>
    </source>
</evidence>